<dbReference type="Pfam" id="PF11276">
    <property type="entry name" value="DUF3078"/>
    <property type="match status" value="1"/>
</dbReference>
<protein>
    <recommendedName>
        <fullName evidence="3">DUF3078 domain-containing protein</fullName>
    </recommendedName>
</protein>
<name>C0K031_9BACT</name>
<organism evidence="2">
    <name type="scientific">uncultured bacterium 34R1</name>
    <dbReference type="NCBI Taxonomy" id="581113"/>
    <lineage>
        <taxon>Bacteria</taxon>
        <taxon>environmental samples</taxon>
    </lineage>
</organism>
<evidence type="ECO:0000313" key="2">
    <source>
        <dbReference type="EMBL" id="ACM91061.1"/>
    </source>
</evidence>
<accession>C0K031</accession>
<keyword evidence="1" id="KW-0732">Signal</keyword>
<feature type="signal peptide" evidence="1">
    <location>
        <begin position="1"/>
        <end position="25"/>
    </location>
</feature>
<proteinExistence type="predicted"/>
<reference evidence="2" key="1">
    <citation type="submission" date="2008-11" db="EMBL/GenBank/DDBJ databases">
        <title>Isolation and characterization of a fructose-1,6-bisphosphatase in Bacteroides sp. from a rumen metagenomic library.</title>
        <authorList>
            <person name="Wang J."/>
            <person name="Liu K."/>
            <person name="Zhao S."/>
            <person name="Bu D."/>
            <person name="Li D."/>
            <person name="Yu P."/>
            <person name="Wei H."/>
            <person name="Zhou L."/>
        </authorList>
    </citation>
    <scope>NUCLEOTIDE SEQUENCE</scope>
</reference>
<evidence type="ECO:0008006" key="3">
    <source>
        <dbReference type="Google" id="ProtNLM"/>
    </source>
</evidence>
<dbReference type="InterPro" id="IPR021428">
    <property type="entry name" value="DUF3078"/>
</dbReference>
<dbReference type="EMBL" id="FJ529692">
    <property type="protein sequence ID" value="ACM91061.1"/>
    <property type="molecule type" value="Genomic_DNA"/>
</dbReference>
<feature type="chain" id="PRO_5002898050" description="DUF3078 domain-containing protein" evidence="1">
    <location>
        <begin position="26"/>
        <end position="416"/>
    </location>
</feature>
<evidence type="ECO:0000256" key="1">
    <source>
        <dbReference type="SAM" id="SignalP"/>
    </source>
</evidence>
<dbReference type="AlphaFoldDB" id="C0K031"/>
<sequence length="416" mass="47968">MKRFKTLLLALFTVGSVLMPQVVVAQSADSIQASTLLMPLIFERQQTPDSLLTAPQLGASAAAEGLHLGVENAWLKEAQTKRQRENALRYGAMIENPQLVKYNMATLPEPPEEYAVGADLAKNRLVITPVETEPVTVEVEKVDIKPHNWLHTFKGSLHFTQAYVSDNWYQGGENNINVLGDIQWDCNLNQVLHPKWLFNNSLQYKLGVMTAHNDSLRHYAINEDNFQFSFQLGYKAVKNWYYSATLLFKTQLFNNYKSNTNTMTASFLSPAELNVGLGMTYNYKDKYETKVFTLSIAPLSYNLKICRDIDRLDPTTFGIDAGHHTKHSFGSTVEAKLNWKISNSITWESRFYAFTNYEYVQGDWENTFDFSITRHLNTKFYVHLRYDKSRPWHADWKYWQLKEILSLGLTYRFSTN</sequence>